<dbReference type="SUPFAM" id="SSF52317">
    <property type="entry name" value="Class I glutamine amidotransferase-like"/>
    <property type="match status" value="1"/>
</dbReference>
<dbReference type="Proteomes" id="UP000198817">
    <property type="component" value="Unassembled WGS sequence"/>
</dbReference>
<evidence type="ECO:0000313" key="1">
    <source>
        <dbReference type="EMBL" id="SFU31105.1"/>
    </source>
</evidence>
<proteinExistence type="predicted"/>
<accession>A0A1I7F4T0</accession>
<sequence length="253" mass="28461">MSEFKIAWLFPDTMYLHGERGNILALARYAEFAGYTPSVVKVDFDTEDFDPAAYDILFMAPGEVVSFPSVIQWLRPYRDKLEAYVASGRPMLVTGTSIGLFGRKITREDGTVFEGLGMIGLETKERDSVYGDDDYFRVNYNGEEMEIIGSTIQMCDFRMEDEKPFGELIYGYGNNGKDRQEGVQVRNAVFTNALGPVLVCNPWLTKEMIRVAAAVRGDGDVPIDADMSLEKKSFEMKKDFNLHKKTNLTNCAG</sequence>
<dbReference type="EMBL" id="FPBT01000001">
    <property type="protein sequence ID" value="SFU31105.1"/>
    <property type="molecule type" value="Genomic_DNA"/>
</dbReference>
<dbReference type="AlphaFoldDB" id="A0A1I7F4T0"/>
<reference evidence="1 2" key="1">
    <citation type="submission" date="2016-10" db="EMBL/GenBank/DDBJ databases">
        <authorList>
            <person name="de Groot N.N."/>
        </authorList>
    </citation>
    <scope>NUCLEOTIDE SEQUENCE [LARGE SCALE GENOMIC DNA]</scope>
    <source>
        <strain evidence="1 2">KHGC13</strain>
    </source>
</reference>
<evidence type="ECO:0008006" key="3">
    <source>
        <dbReference type="Google" id="ProtNLM"/>
    </source>
</evidence>
<evidence type="ECO:0000313" key="2">
    <source>
        <dbReference type="Proteomes" id="UP000198817"/>
    </source>
</evidence>
<protein>
    <recommendedName>
        <fullName evidence="3">CobB/CobQ-like glutamine amidotransferase domain-containing protein</fullName>
    </recommendedName>
</protein>
<name>A0A1I7F4T0_9FIRM</name>
<dbReference type="RefSeq" id="WP_090469496.1">
    <property type="nucleotide sequence ID" value="NZ_CACVNK010000009.1"/>
</dbReference>
<keyword evidence="2" id="KW-1185">Reference proteome</keyword>
<dbReference type="InterPro" id="IPR029062">
    <property type="entry name" value="Class_I_gatase-like"/>
</dbReference>
<gene>
    <name evidence="1" type="ORF">SAMN05216508_101255</name>
</gene>
<organism evidence="1 2">
    <name type="scientific">Eubacterium pyruvativorans</name>
    <dbReference type="NCBI Taxonomy" id="155865"/>
    <lineage>
        <taxon>Bacteria</taxon>
        <taxon>Bacillati</taxon>
        <taxon>Bacillota</taxon>
        <taxon>Clostridia</taxon>
        <taxon>Eubacteriales</taxon>
        <taxon>Eubacteriaceae</taxon>
        <taxon>Eubacterium</taxon>
    </lineage>
</organism>
<dbReference type="STRING" id="155865.SAMN05216515_105109"/>
<dbReference type="OrthoDB" id="9782045at2"/>